<evidence type="ECO:0000256" key="5">
    <source>
        <dbReference type="ARBA" id="ARBA00022729"/>
    </source>
</evidence>
<comment type="similarity">
    <text evidence="9 10">Belongs to the TonB-dependent receptor family.</text>
</comment>
<dbReference type="RefSeq" id="WP_386098425.1">
    <property type="nucleotide sequence ID" value="NZ_JBHUOZ010000003.1"/>
</dbReference>
<feature type="chain" id="PRO_5046480481" evidence="11">
    <location>
        <begin position="32"/>
        <end position="729"/>
    </location>
</feature>
<keyword evidence="5 11" id="KW-0732">Signal</keyword>
<evidence type="ECO:0000259" key="12">
    <source>
        <dbReference type="Pfam" id="PF00593"/>
    </source>
</evidence>
<dbReference type="InterPro" id="IPR010917">
    <property type="entry name" value="TonB_rcpt_CS"/>
</dbReference>
<name>A0ABW6A7T8_9BACT</name>
<dbReference type="Pfam" id="PF00593">
    <property type="entry name" value="TonB_dep_Rec_b-barrel"/>
    <property type="match status" value="1"/>
</dbReference>
<evidence type="ECO:0000256" key="3">
    <source>
        <dbReference type="ARBA" id="ARBA00022452"/>
    </source>
</evidence>
<feature type="domain" description="TonB-dependent receptor plug" evidence="13">
    <location>
        <begin position="56"/>
        <end position="164"/>
    </location>
</feature>
<keyword evidence="7 9" id="KW-0472">Membrane</keyword>
<keyword evidence="2 9" id="KW-0813">Transport</keyword>
<dbReference type="Gene3D" id="2.40.170.20">
    <property type="entry name" value="TonB-dependent receptor, beta-barrel domain"/>
    <property type="match status" value="1"/>
</dbReference>
<dbReference type="InterPro" id="IPR036942">
    <property type="entry name" value="Beta-barrel_TonB_sf"/>
</dbReference>
<dbReference type="InterPro" id="IPR039426">
    <property type="entry name" value="TonB-dep_rcpt-like"/>
</dbReference>
<evidence type="ECO:0000256" key="4">
    <source>
        <dbReference type="ARBA" id="ARBA00022692"/>
    </source>
</evidence>
<evidence type="ECO:0000313" key="15">
    <source>
        <dbReference type="Proteomes" id="UP001597511"/>
    </source>
</evidence>
<dbReference type="PANTHER" id="PTHR30442:SF0">
    <property type="entry name" value="FE(3+) DICITRATE TRANSPORT PROTEIN FECA"/>
    <property type="match status" value="1"/>
</dbReference>
<dbReference type="Pfam" id="PF07715">
    <property type="entry name" value="Plug"/>
    <property type="match status" value="1"/>
</dbReference>
<keyword evidence="14" id="KW-0675">Receptor</keyword>
<evidence type="ECO:0000256" key="9">
    <source>
        <dbReference type="PROSITE-ProRule" id="PRU01360"/>
    </source>
</evidence>
<dbReference type="InterPro" id="IPR000531">
    <property type="entry name" value="Beta-barrel_TonB"/>
</dbReference>
<keyword evidence="6 10" id="KW-0798">TonB box</keyword>
<accession>A0ABW6A7T8</accession>
<evidence type="ECO:0000259" key="13">
    <source>
        <dbReference type="Pfam" id="PF07715"/>
    </source>
</evidence>
<dbReference type="Gene3D" id="2.170.130.10">
    <property type="entry name" value="TonB-dependent receptor, plug domain"/>
    <property type="match status" value="1"/>
</dbReference>
<comment type="subcellular location">
    <subcellularLocation>
        <location evidence="1 9">Cell outer membrane</location>
        <topology evidence="1 9">Multi-pass membrane protein</topology>
    </subcellularLocation>
</comment>
<keyword evidence="3 9" id="KW-1134">Transmembrane beta strand</keyword>
<keyword evidence="8 9" id="KW-0998">Cell outer membrane</keyword>
<evidence type="ECO:0000256" key="11">
    <source>
        <dbReference type="SAM" id="SignalP"/>
    </source>
</evidence>
<feature type="domain" description="TonB-dependent receptor-like beta-barrel" evidence="12">
    <location>
        <begin position="267"/>
        <end position="699"/>
    </location>
</feature>
<dbReference type="InterPro" id="IPR012910">
    <property type="entry name" value="Plug_dom"/>
</dbReference>
<dbReference type="PROSITE" id="PS01156">
    <property type="entry name" value="TONB_DEPENDENT_REC_2"/>
    <property type="match status" value="1"/>
</dbReference>
<protein>
    <submittedName>
        <fullName evidence="14">TonB-dependent receptor family protein</fullName>
    </submittedName>
</protein>
<evidence type="ECO:0000313" key="14">
    <source>
        <dbReference type="EMBL" id="MFD2920316.1"/>
    </source>
</evidence>
<dbReference type="PANTHER" id="PTHR30442">
    <property type="entry name" value="IRON III DICITRATE TRANSPORT PROTEIN FECA"/>
    <property type="match status" value="1"/>
</dbReference>
<organism evidence="14 15">
    <name type="scientific">Terrimonas rubra</name>
    <dbReference type="NCBI Taxonomy" id="1035890"/>
    <lineage>
        <taxon>Bacteria</taxon>
        <taxon>Pseudomonadati</taxon>
        <taxon>Bacteroidota</taxon>
        <taxon>Chitinophagia</taxon>
        <taxon>Chitinophagales</taxon>
        <taxon>Chitinophagaceae</taxon>
        <taxon>Terrimonas</taxon>
    </lineage>
</organism>
<evidence type="ECO:0000256" key="2">
    <source>
        <dbReference type="ARBA" id="ARBA00022448"/>
    </source>
</evidence>
<dbReference type="InterPro" id="IPR037066">
    <property type="entry name" value="Plug_dom_sf"/>
</dbReference>
<evidence type="ECO:0000256" key="6">
    <source>
        <dbReference type="ARBA" id="ARBA00023077"/>
    </source>
</evidence>
<dbReference type="CDD" id="cd01347">
    <property type="entry name" value="ligand_gated_channel"/>
    <property type="match status" value="1"/>
</dbReference>
<dbReference type="EMBL" id="JBHUOZ010000003">
    <property type="protein sequence ID" value="MFD2920316.1"/>
    <property type="molecule type" value="Genomic_DNA"/>
</dbReference>
<feature type="signal peptide" evidence="11">
    <location>
        <begin position="1"/>
        <end position="31"/>
    </location>
</feature>
<evidence type="ECO:0000256" key="10">
    <source>
        <dbReference type="RuleBase" id="RU003357"/>
    </source>
</evidence>
<sequence>MSKKNTLKKEGTGQRLVLLLVTGMLVLNAGAQTDTLNNTMPEIQVVGKKDDRIFKRVPGSVDIISNKTIQAIAPLNTSDVLRRIPGLNIVDEDGAGLRMNIGIRGLNPIRSSKVLVLEDGIPVTLNPYGEPQMYFSPIIDKMQEVEVLKGSGQLLFGPQTIGGVVNFITANPPAKLTNNIKLSAGGNGFFSSYISHGNTVGNVGYLVTYNFKRADNLNRLTFTAHDVTGKLRIALNDKSEIGIKLGLYDEISNSTYLGMTQAMYDAGGYDKTILTPDDHMPVRKINFSATHVYRFNSNVQLQTTAFVYDIVRNWRRQQFTRNGPNANSSGVVWGDPSRTDGGAIFMSNRTDWRNRQYLVRGVEPRLVIKHELFKVENTLKTGVRALWETATEQFIQGNKPDSWGGNMRDNEIRKGFAMSAYATNDIKITSKLSANIGVRVENFDFNRRIYRGQFPIGTGGANVVADTNVLFTRNTFAFLPGGGLNYTASDYVTFFAGVHRGFAPPVVKNAITATGIAEEIDKELSTNYELGARFAFADYANISATVFYMHFDNQVIPVTLATGASGSANGGKTNHKGIEINADMDIAKALKWKHALPVGGNFTYTDARFAGEKNVVDNLLPYSPKVMFNAFIGFEHTSGVGIRLFTNYIGSQYNDQNNTEIPTPDGQVGKIAARNIIDGSVFYTMPGKKISFNVAVKNITNERYIASRNPQGIRVGMPRFVTAGIDFKF</sequence>
<keyword evidence="4 9" id="KW-0812">Transmembrane</keyword>
<dbReference type="SUPFAM" id="SSF56935">
    <property type="entry name" value="Porins"/>
    <property type="match status" value="1"/>
</dbReference>
<keyword evidence="15" id="KW-1185">Reference proteome</keyword>
<dbReference type="Proteomes" id="UP001597511">
    <property type="component" value="Unassembled WGS sequence"/>
</dbReference>
<evidence type="ECO:0000256" key="7">
    <source>
        <dbReference type="ARBA" id="ARBA00023136"/>
    </source>
</evidence>
<reference evidence="15" key="1">
    <citation type="journal article" date="2019" name="Int. J. Syst. Evol. Microbiol.">
        <title>The Global Catalogue of Microorganisms (GCM) 10K type strain sequencing project: providing services to taxonomists for standard genome sequencing and annotation.</title>
        <authorList>
            <consortium name="The Broad Institute Genomics Platform"/>
            <consortium name="The Broad Institute Genome Sequencing Center for Infectious Disease"/>
            <person name="Wu L."/>
            <person name="Ma J."/>
        </authorList>
    </citation>
    <scope>NUCLEOTIDE SEQUENCE [LARGE SCALE GENOMIC DNA]</scope>
    <source>
        <strain evidence="15">KCTC 23299</strain>
    </source>
</reference>
<proteinExistence type="inferred from homology"/>
<evidence type="ECO:0000256" key="8">
    <source>
        <dbReference type="ARBA" id="ARBA00023237"/>
    </source>
</evidence>
<evidence type="ECO:0000256" key="1">
    <source>
        <dbReference type="ARBA" id="ARBA00004571"/>
    </source>
</evidence>
<dbReference type="PROSITE" id="PS52016">
    <property type="entry name" value="TONB_DEPENDENT_REC_3"/>
    <property type="match status" value="1"/>
</dbReference>
<gene>
    <name evidence="14" type="ORF">ACFS6H_11380</name>
</gene>
<comment type="caution">
    <text evidence="14">The sequence shown here is derived from an EMBL/GenBank/DDBJ whole genome shotgun (WGS) entry which is preliminary data.</text>
</comment>